<reference evidence="2 3" key="1">
    <citation type="submission" date="2017-08" db="EMBL/GenBank/DDBJ databases">
        <title>Acidophilic green algal genome provides insights into adaptation to an acidic environment.</title>
        <authorList>
            <person name="Hirooka S."/>
            <person name="Hirose Y."/>
            <person name="Kanesaki Y."/>
            <person name="Higuchi S."/>
            <person name="Fujiwara T."/>
            <person name="Onuma R."/>
            <person name="Era A."/>
            <person name="Ohbayashi R."/>
            <person name="Uzuka A."/>
            <person name="Nozaki H."/>
            <person name="Yoshikawa H."/>
            <person name="Miyagishima S.Y."/>
        </authorList>
    </citation>
    <scope>NUCLEOTIDE SEQUENCE [LARGE SCALE GENOMIC DNA]</scope>
    <source>
        <strain evidence="2 3">NIES-2499</strain>
    </source>
</reference>
<feature type="region of interest" description="Disordered" evidence="1">
    <location>
        <begin position="332"/>
        <end position="353"/>
    </location>
</feature>
<feature type="region of interest" description="Disordered" evidence="1">
    <location>
        <begin position="506"/>
        <end position="550"/>
    </location>
</feature>
<feature type="region of interest" description="Disordered" evidence="1">
    <location>
        <begin position="257"/>
        <end position="284"/>
    </location>
</feature>
<evidence type="ECO:0000313" key="3">
    <source>
        <dbReference type="Proteomes" id="UP000232323"/>
    </source>
</evidence>
<comment type="caution">
    <text evidence="2">The sequence shown here is derived from an EMBL/GenBank/DDBJ whole genome shotgun (WGS) entry which is preliminary data.</text>
</comment>
<dbReference type="EMBL" id="BEGY01000153">
    <property type="protein sequence ID" value="GAX85172.1"/>
    <property type="molecule type" value="Genomic_DNA"/>
</dbReference>
<feature type="region of interest" description="Disordered" evidence="1">
    <location>
        <begin position="379"/>
        <end position="410"/>
    </location>
</feature>
<sequence length="806" mass="85440">MTGHPIAHRGIPHGGGDNLSHQSIQHEASTTLQTAQAKEQSLKLNILIQAEPGSHKPLIVTLSIPDKYAQPRLLPSPGVSVKTEKVAVMKSSMVSHFVQTVGSDALDGKSNMSFDGREERLKLQDTSSAAAQTERPLDAKGAYFVIASVNRESEESKAKAHAVSKSGTFPGILLNPHHALNPDSTHDSAASHSMFSSMSFDEAVPYPSHDDQSSGHVSSLSHTAIHAVHTLQDPGDEAPSGGRAAEVHTPIGTQMHTHLTSSAHSQQQQQQHMKQSLPCIPPASHSLPPYPAIAPHSSVRKYHSFSSAQERMLVEHRPSAMQLYTVDELSEMTVSSHAPSPREGASPECGAHDHHNHVEVRSNLDGAGVDHVEVRSNLDGAGIQPEGRHGSDANDGAPFNKNEVKQSSQFSDLQRALTTLDACIQNDAAAPSSCKECRPSLPLSAAAAEASSNDSLRDWAHVPPRTKRKKRVSSSSSNDGSIDSTHELQQALGILEKSRTVASLPVHRPVDGQQVAGSNTTTTGSNTTMTGSNTTTTGSNTTTTGLRKPSFMFSPVVPQTTQRVPQYRGSLNPLTTQESSAGSAGPVLPSLSTAAAAGPARGHIDASPVSNRLTAQGVEQCVEGAEEEAELMTTCQDSVSGSSELMTTCQDSVSGSSELMTTCQDSVSGSSELEQQLLASVPEDLQVDTKLMDASGSQYSRVLDSRLSQKSLMSLSSRSSRSSVGHGGRETLKDSRSSSGGYHVASVSNQGGGFIIREASVVDKLVAGRESTVTTMKSPVNNYWVTSTQRNQVKSFRYLNPTSSGV</sequence>
<dbReference type="AlphaFoldDB" id="A0A250XQF7"/>
<feature type="compositionally biased region" description="Basic residues" evidence="1">
    <location>
        <begin position="1"/>
        <end position="11"/>
    </location>
</feature>
<dbReference type="Proteomes" id="UP000232323">
    <property type="component" value="Unassembled WGS sequence"/>
</dbReference>
<feature type="region of interest" description="Disordered" evidence="1">
    <location>
        <begin position="448"/>
        <end position="484"/>
    </location>
</feature>
<feature type="compositionally biased region" description="Low complexity" evidence="1">
    <location>
        <begin position="473"/>
        <end position="483"/>
    </location>
</feature>
<feature type="region of interest" description="Disordered" evidence="1">
    <location>
        <begin position="1"/>
        <end position="21"/>
    </location>
</feature>
<protein>
    <submittedName>
        <fullName evidence="2">Uncharacterized protein</fullName>
    </submittedName>
</protein>
<proteinExistence type="predicted"/>
<feature type="compositionally biased region" description="Basic and acidic residues" evidence="1">
    <location>
        <begin position="727"/>
        <end position="736"/>
    </location>
</feature>
<name>A0A250XQF7_9CHLO</name>
<evidence type="ECO:0000256" key="1">
    <source>
        <dbReference type="SAM" id="MobiDB-lite"/>
    </source>
</evidence>
<evidence type="ECO:0000313" key="2">
    <source>
        <dbReference type="EMBL" id="GAX85172.1"/>
    </source>
</evidence>
<accession>A0A250XQF7</accession>
<feature type="compositionally biased region" description="Low complexity" evidence="1">
    <location>
        <begin position="517"/>
        <end position="545"/>
    </location>
</feature>
<feature type="region of interest" description="Disordered" evidence="1">
    <location>
        <begin position="714"/>
        <end position="743"/>
    </location>
</feature>
<keyword evidence="3" id="KW-1185">Reference proteome</keyword>
<gene>
    <name evidence="2" type="ORF">CEUSTIGMA_g12590.t1</name>
</gene>
<organism evidence="2 3">
    <name type="scientific">Chlamydomonas eustigma</name>
    <dbReference type="NCBI Taxonomy" id="1157962"/>
    <lineage>
        <taxon>Eukaryota</taxon>
        <taxon>Viridiplantae</taxon>
        <taxon>Chlorophyta</taxon>
        <taxon>core chlorophytes</taxon>
        <taxon>Chlorophyceae</taxon>
        <taxon>CS clade</taxon>
        <taxon>Chlamydomonadales</taxon>
        <taxon>Chlamydomonadaceae</taxon>
        <taxon>Chlamydomonas</taxon>
    </lineage>
</organism>
<feature type="compositionally biased region" description="Low complexity" evidence="1">
    <location>
        <begin position="714"/>
        <end position="723"/>
    </location>
</feature>